<gene>
    <name evidence="1" type="ORF">MNB_SV-6-12</name>
</gene>
<proteinExistence type="predicted"/>
<evidence type="ECO:0000313" key="1">
    <source>
        <dbReference type="EMBL" id="SFV53019.1"/>
    </source>
</evidence>
<protein>
    <submittedName>
        <fullName evidence="1">Uncharacterized protein</fullName>
    </submittedName>
</protein>
<organism evidence="1">
    <name type="scientific">hydrothermal vent metagenome</name>
    <dbReference type="NCBI Taxonomy" id="652676"/>
    <lineage>
        <taxon>unclassified sequences</taxon>
        <taxon>metagenomes</taxon>
        <taxon>ecological metagenomes</taxon>
    </lineage>
</organism>
<dbReference type="EMBL" id="FPHC01000028">
    <property type="protein sequence ID" value="SFV53019.1"/>
    <property type="molecule type" value="Genomic_DNA"/>
</dbReference>
<accession>A0A1W1BHR0</accession>
<name>A0A1W1BHR0_9ZZZZ</name>
<dbReference type="AlphaFoldDB" id="A0A1W1BHR0"/>
<reference evidence="1" key="1">
    <citation type="submission" date="2016-10" db="EMBL/GenBank/DDBJ databases">
        <authorList>
            <person name="de Groot N.N."/>
        </authorList>
    </citation>
    <scope>NUCLEOTIDE SEQUENCE</scope>
</reference>
<sequence length="283" mass="31731">MIRRYILPIIILGSASQAVDFRYGQGNFEWSSTIVNYTDSYIPLDDRVYSINEQHQNLTNSTWYYFGNMDIHSSRQLDTMTDISSDLLNIIPNTPDNIAPFPSSFTASGVDLDIGIGYDVYQDERSYFGLGLMTGFSTPMMETTNYADSSDHTSNLPYQANTEIETYKLGVTMQGAYNLAEIFSLYSSVVLAMQSGTMNSDIINSDLDIMGTYSSFDIGAKYFLTDFSGQDSDFYAKVGYTYKYWNLDDIGPFADGAYTDDITSLATTEITSDYLYLGIGYSF</sequence>